<dbReference type="RefSeq" id="WP_260560471.1">
    <property type="nucleotide sequence ID" value="NZ_BAABEC010000167.1"/>
</dbReference>
<name>A0ABY5YGZ2_9DEIO</name>
<sequence>MNLPTAADIRDQIELALAAGGVSVGTYTHPGGQTSAAISVGDPEAGTEASGLEVLIARNPDRKILSGFEFLGFVEEWPVKFINWDNADLEDAANAIAAVFHPLADDPKILPASPDDPEQLFLKLTADPV</sequence>
<reference evidence="1" key="1">
    <citation type="submission" date="2022-09" db="EMBL/GenBank/DDBJ databases">
        <title>genome sequence of Deinococcus rubellus.</title>
        <authorList>
            <person name="Srinivasan S."/>
        </authorList>
    </citation>
    <scope>NUCLEOTIDE SEQUENCE</scope>
    <source>
        <strain evidence="1">Ant6</strain>
    </source>
</reference>
<evidence type="ECO:0000313" key="1">
    <source>
        <dbReference type="EMBL" id="UWX64196.1"/>
    </source>
</evidence>
<dbReference type="EMBL" id="CP104213">
    <property type="protein sequence ID" value="UWX64196.1"/>
    <property type="molecule type" value="Genomic_DNA"/>
</dbReference>
<evidence type="ECO:0000313" key="2">
    <source>
        <dbReference type="Proteomes" id="UP001060261"/>
    </source>
</evidence>
<organism evidence="1 2">
    <name type="scientific">Deinococcus rubellus</name>
    <dbReference type="NCBI Taxonomy" id="1889240"/>
    <lineage>
        <taxon>Bacteria</taxon>
        <taxon>Thermotogati</taxon>
        <taxon>Deinococcota</taxon>
        <taxon>Deinococci</taxon>
        <taxon>Deinococcales</taxon>
        <taxon>Deinococcaceae</taxon>
        <taxon>Deinococcus</taxon>
    </lineage>
</organism>
<proteinExistence type="predicted"/>
<protein>
    <submittedName>
        <fullName evidence="1">Uncharacterized protein</fullName>
    </submittedName>
</protein>
<accession>A0ABY5YGZ2</accession>
<dbReference type="Proteomes" id="UP001060261">
    <property type="component" value="Chromosome"/>
</dbReference>
<gene>
    <name evidence="1" type="ORF">N0D28_00505</name>
</gene>
<keyword evidence="2" id="KW-1185">Reference proteome</keyword>